<keyword evidence="13" id="KW-1185">Reference proteome</keyword>
<keyword evidence="8" id="KW-0460">Magnesium</keyword>
<dbReference type="InterPro" id="IPR024932">
    <property type="entry name" value="ApbE"/>
</dbReference>
<comment type="catalytic activity">
    <reaction evidence="10">
        <text>L-threonyl-[protein] + FAD = FMN-L-threonyl-[protein] + AMP + H(+)</text>
        <dbReference type="Rhea" id="RHEA:36847"/>
        <dbReference type="Rhea" id="RHEA-COMP:11060"/>
        <dbReference type="Rhea" id="RHEA-COMP:11061"/>
        <dbReference type="ChEBI" id="CHEBI:15378"/>
        <dbReference type="ChEBI" id="CHEBI:30013"/>
        <dbReference type="ChEBI" id="CHEBI:57692"/>
        <dbReference type="ChEBI" id="CHEBI:74257"/>
        <dbReference type="ChEBI" id="CHEBI:456215"/>
        <dbReference type="EC" id="2.7.1.180"/>
    </reaction>
</comment>
<evidence type="ECO:0000256" key="10">
    <source>
        <dbReference type="ARBA" id="ARBA00048540"/>
    </source>
</evidence>
<evidence type="ECO:0000256" key="4">
    <source>
        <dbReference type="ARBA" id="ARBA00022630"/>
    </source>
</evidence>
<evidence type="ECO:0000256" key="2">
    <source>
        <dbReference type="ARBA" id="ARBA00011955"/>
    </source>
</evidence>
<dbReference type="Pfam" id="PF02424">
    <property type="entry name" value="ApbE"/>
    <property type="match status" value="1"/>
</dbReference>
<dbReference type="PANTHER" id="PTHR30040:SF2">
    <property type="entry name" value="FAD:PROTEIN FMN TRANSFERASE"/>
    <property type="match status" value="1"/>
</dbReference>
<evidence type="ECO:0000256" key="1">
    <source>
        <dbReference type="ARBA" id="ARBA00001946"/>
    </source>
</evidence>
<evidence type="ECO:0000313" key="12">
    <source>
        <dbReference type="EMBL" id="GHH87032.1"/>
    </source>
</evidence>
<evidence type="ECO:0000256" key="7">
    <source>
        <dbReference type="ARBA" id="ARBA00022827"/>
    </source>
</evidence>
<keyword evidence="5 12" id="KW-0808">Transferase</keyword>
<feature type="region of interest" description="Disordered" evidence="11">
    <location>
        <begin position="305"/>
        <end position="325"/>
    </location>
</feature>
<dbReference type="Proteomes" id="UP000603227">
    <property type="component" value="Unassembled WGS sequence"/>
</dbReference>
<evidence type="ECO:0000256" key="6">
    <source>
        <dbReference type="ARBA" id="ARBA00022723"/>
    </source>
</evidence>
<dbReference type="PANTHER" id="PTHR30040">
    <property type="entry name" value="THIAMINE BIOSYNTHESIS LIPOPROTEIN APBE"/>
    <property type="match status" value="1"/>
</dbReference>
<comment type="caution">
    <text evidence="12">The sequence shown here is derived from an EMBL/GenBank/DDBJ whole genome shotgun (WGS) entry which is preliminary data.</text>
</comment>
<name>A0A919GM17_9ACTN</name>
<gene>
    <name evidence="12" type="primary">apbE</name>
    <name evidence="12" type="ORF">GCM10017771_26570</name>
</gene>
<proteinExistence type="predicted"/>
<reference evidence="12" key="1">
    <citation type="journal article" date="2014" name="Int. J. Syst. Evol. Microbiol.">
        <title>Complete genome sequence of Corynebacterium casei LMG S-19264T (=DSM 44701T), isolated from a smear-ripened cheese.</title>
        <authorList>
            <consortium name="US DOE Joint Genome Institute (JGI-PGF)"/>
            <person name="Walter F."/>
            <person name="Albersmeier A."/>
            <person name="Kalinowski J."/>
            <person name="Ruckert C."/>
        </authorList>
    </citation>
    <scope>NUCLEOTIDE SEQUENCE</scope>
    <source>
        <strain evidence="12">CGMCC 4.7403</strain>
    </source>
</reference>
<dbReference type="Gene3D" id="3.10.520.10">
    <property type="entry name" value="ApbE-like domains"/>
    <property type="match status" value="1"/>
</dbReference>
<keyword evidence="4" id="KW-0285">Flavoprotein</keyword>
<dbReference type="GO" id="GO:0016740">
    <property type="term" value="F:transferase activity"/>
    <property type="evidence" value="ECO:0007669"/>
    <property type="project" value="UniProtKB-KW"/>
</dbReference>
<evidence type="ECO:0000256" key="9">
    <source>
        <dbReference type="ARBA" id="ARBA00031306"/>
    </source>
</evidence>
<dbReference type="SUPFAM" id="SSF143631">
    <property type="entry name" value="ApbE-like"/>
    <property type="match status" value="1"/>
</dbReference>
<reference evidence="12" key="2">
    <citation type="submission" date="2020-09" db="EMBL/GenBank/DDBJ databases">
        <authorList>
            <person name="Sun Q."/>
            <person name="Zhou Y."/>
        </authorList>
    </citation>
    <scope>NUCLEOTIDE SEQUENCE</scope>
    <source>
        <strain evidence="12">CGMCC 4.7403</strain>
    </source>
</reference>
<dbReference type="EMBL" id="BNAT01000007">
    <property type="protein sequence ID" value="GHH87032.1"/>
    <property type="molecule type" value="Genomic_DNA"/>
</dbReference>
<keyword evidence="7" id="KW-0274">FAD</keyword>
<evidence type="ECO:0000313" key="13">
    <source>
        <dbReference type="Proteomes" id="UP000603227"/>
    </source>
</evidence>
<comment type="cofactor">
    <cofactor evidence="1">
        <name>Mg(2+)</name>
        <dbReference type="ChEBI" id="CHEBI:18420"/>
    </cofactor>
</comment>
<accession>A0A919GM17</accession>
<evidence type="ECO:0000256" key="8">
    <source>
        <dbReference type="ARBA" id="ARBA00022842"/>
    </source>
</evidence>
<evidence type="ECO:0000256" key="3">
    <source>
        <dbReference type="ARBA" id="ARBA00016337"/>
    </source>
</evidence>
<dbReference type="GO" id="GO:0046872">
    <property type="term" value="F:metal ion binding"/>
    <property type="evidence" value="ECO:0007669"/>
    <property type="project" value="UniProtKB-KW"/>
</dbReference>
<organism evidence="12 13">
    <name type="scientific">Streptomyces capitiformicae</name>
    <dbReference type="NCBI Taxonomy" id="2014920"/>
    <lineage>
        <taxon>Bacteria</taxon>
        <taxon>Bacillati</taxon>
        <taxon>Actinomycetota</taxon>
        <taxon>Actinomycetes</taxon>
        <taxon>Kitasatosporales</taxon>
        <taxon>Streptomycetaceae</taxon>
        <taxon>Streptomyces</taxon>
    </lineage>
</organism>
<dbReference type="RefSeq" id="WP_189782621.1">
    <property type="nucleotide sequence ID" value="NZ_BNAT01000007.1"/>
</dbReference>
<evidence type="ECO:0000256" key="5">
    <source>
        <dbReference type="ARBA" id="ARBA00022679"/>
    </source>
</evidence>
<dbReference type="EC" id="2.7.1.180" evidence="2"/>
<protein>
    <recommendedName>
        <fullName evidence="3">FAD:protein FMN transferase</fullName>
        <ecNumber evidence="2">2.7.1.180</ecNumber>
    </recommendedName>
    <alternativeName>
        <fullName evidence="9">Flavin transferase</fullName>
    </alternativeName>
</protein>
<sequence>MTVSTTDRPTAAMDWRALGTRVRLVTTDPALLDSCNLLLARHLAEVDAACSRLRADSELSALNAAEGRPVKVSPLPAEALAVALRAARATDGAVDPTVGSAMEALGYDRDFTLVQEDDRPVRLTVKLVPGWSLVEPARATNTVTLPPGVSLDLGATAKAWAADKAAHMPARAADCGILVGLGGDTAVAGEPPAGGWRIRVQDETGPVDDLPAHGSYATVGIRSGGLATSGTTARRRRRGDRHLHHMVDPRTGTPAATPWRTVSVAAATCADANAASTAALVKGEHAVRRLSRLGLPARLVTHDGTVVTTPGRPSATPSPDAELTS</sequence>
<keyword evidence="6" id="KW-0479">Metal-binding</keyword>
<dbReference type="InterPro" id="IPR003374">
    <property type="entry name" value="ApbE-like_sf"/>
</dbReference>
<dbReference type="AlphaFoldDB" id="A0A919GM17"/>
<evidence type="ECO:0000256" key="11">
    <source>
        <dbReference type="SAM" id="MobiDB-lite"/>
    </source>
</evidence>